<keyword evidence="2" id="KW-1185">Reference proteome</keyword>
<dbReference type="Proteomes" id="UP000273643">
    <property type="component" value="Unassembled WGS sequence"/>
</dbReference>
<name>A0A3N1P5D8_9GAMM</name>
<dbReference type="OrthoDB" id="6225858at2"/>
<dbReference type="EMBL" id="RJUK01000001">
    <property type="protein sequence ID" value="ROQ20036.1"/>
    <property type="molecule type" value="Genomic_DNA"/>
</dbReference>
<accession>A0A3N1P5D8</accession>
<dbReference type="RefSeq" id="WP_123637284.1">
    <property type="nucleotide sequence ID" value="NZ_RJUK01000001.1"/>
</dbReference>
<evidence type="ECO:0000313" key="2">
    <source>
        <dbReference type="Proteomes" id="UP000273643"/>
    </source>
</evidence>
<gene>
    <name evidence="1" type="ORF">EDC38_0629</name>
</gene>
<comment type="caution">
    <text evidence="1">The sequence shown here is derived from an EMBL/GenBank/DDBJ whole genome shotgun (WGS) entry which is preliminary data.</text>
</comment>
<reference evidence="1 2" key="1">
    <citation type="submission" date="2018-11" db="EMBL/GenBank/DDBJ databases">
        <title>Genomic Encyclopedia of Type Strains, Phase IV (KMG-IV): sequencing the most valuable type-strain genomes for metagenomic binning, comparative biology and taxonomic classification.</title>
        <authorList>
            <person name="Goeker M."/>
        </authorList>
    </citation>
    <scope>NUCLEOTIDE SEQUENCE [LARGE SCALE GENOMIC DNA]</scope>
    <source>
        <strain evidence="1 2">DSM 16974</strain>
    </source>
</reference>
<evidence type="ECO:0000313" key="1">
    <source>
        <dbReference type="EMBL" id="ROQ20036.1"/>
    </source>
</evidence>
<sequence length="284" mass="32415">MPKHPFFATLALMATSTAASGYQLEIAGHFQQKELDENRDANSLVLEGTYYFSPVQIKHHVLGEAAFLERANSIHIDLDRTEYKQPSYTVYFEDTNSDPNEFNYSYSETFPGTTVSDTKLSLKGEWYLAGEFLYLGLGLDRYGQDFPNRPDNDIQWNASLGITPAEGLLISTDFYEDQELDNDWNVGVKYVTDRLGPTFAISANIRHLQREEYLTFGVNYYVDRTLSIGVEAQENWLNTTDLEVRARKFLTDSWSISAHYFKTDSAEWYGGNATEFSIGASHRF</sequence>
<proteinExistence type="predicted"/>
<organism evidence="1 2">
    <name type="scientific">Marinimicrobium koreense</name>
    <dbReference type="NCBI Taxonomy" id="306545"/>
    <lineage>
        <taxon>Bacteria</taxon>
        <taxon>Pseudomonadati</taxon>
        <taxon>Pseudomonadota</taxon>
        <taxon>Gammaproteobacteria</taxon>
        <taxon>Cellvibrionales</taxon>
        <taxon>Cellvibrionaceae</taxon>
        <taxon>Marinimicrobium</taxon>
    </lineage>
</organism>
<protein>
    <submittedName>
        <fullName evidence="1">Putative general porin</fullName>
    </submittedName>
</protein>
<dbReference type="AlphaFoldDB" id="A0A3N1P5D8"/>
<dbReference type="Pfam" id="PF16956">
    <property type="entry name" value="Porin_7"/>
    <property type="match status" value="1"/>
</dbReference>
<dbReference type="InterPro" id="IPR031593">
    <property type="entry name" value="Porin_7"/>
</dbReference>